<dbReference type="GeneID" id="25978530"/>
<sequence length="204" mass="23500">MHQPDKEDQLWSSEYTVRGESNYLHRMYYFLHRFGLQSNIICSARYKSDERDAIIDRSKLYAVLKSIIDQYPELAIVGVMESSPKPGRYRLRRALLHRIHLHTCTEFIETQDGVSPDLLERLHGEWLWTAAKPDKPWWKVVVVNGQDVVFVFHHFVCDGRFGYLFHKAFAEALNAMPRPSASPAPMTDTVEVDAAKAPHCNNAG</sequence>
<dbReference type="EMBL" id="GL629756">
    <property type="protein sequence ID" value="EFX04968.1"/>
    <property type="molecule type" value="Genomic_DNA"/>
</dbReference>
<evidence type="ECO:0000313" key="2">
    <source>
        <dbReference type="Proteomes" id="UP000007796"/>
    </source>
</evidence>
<evidence type="ECO:0008006" key="3">
    <source>
        <dbReference type="Google" id="ProtNLM"/>
    </source>
</evidence>
<organism evidence="2">
    <name type="scientific">Grosmannia clavigera (strain kw1407 / UAMH 11150)</name>
    <name type="common">Blue stain fungus</name>
    <name type="synonym">Graphiocladiella clavigera</name>
    <dbReference type="NCBI Taxonomy" id="655863"/>
    <lineage>
        <taxon>Eukaryota</taxon>
        <taxon>Fungi</taxon>
        <taxon>Dikarya</taxon>
        <taxon>Ascomycota</taxon>
        <taxon>Pezizomycotina</taxon>
        <taxon>Sordariomycetes</taxon>
        <taxon>Sordariomycetidae</taxon>
        <taxon>Ophiostomatales</taxon>
        <taxon>Ophiostomataceae</taxon>
        <taxon>Leptographium</taxon>
    </lineage>
</organism>
<dbReference type="RefSeq" id="XP_014174450.1">
    <property type="nucleotide sequence ID" value="XM_014318975.1"/>
</dbReference>
<dbReference type="GO" id="GO:0008080">
    <property type="term" value="F:N-acetyltransferase activity"/>
    <property type="evidence" value="ECO:0007669"/>
    <property type="project" value="TreeGrafter"/>
</dbReference>
<evidence type="ECO:0000313" key="1">
    <source>
        <dbReference type="EMBL" id="EFX04968.1"/>
    </source>
</evidence>
<dbReference type="eggNOG" id="ENOG502S30W">
    <property type="taxonomic scope" value="Eukaryota"/>
</dbReference>
<dbReference type="PANTHER" id="PTHR28037">
    <property type="entry name" value="ALCOHOL O-ACETYLTRANSFERASE 1-RELATED"/>
    <property type="match status" value="1"/>
</dbReference>
<dbReference type="SUPFAM" id="SSF52777">
    <property type="entry name" value="CoA-dependent acyltransferases"/>
    <property type="match status" value="1"/>
</dbReference>
<keyword evidence="2" id="KW-1185">Reference proteome</keyword>
<protein>
    <recommendedName>
        <fullName evidence="3">Diacylglycerol O-acyltransferase</fullName>
    </recommendedName>
</protein>
<dbReference type="STRING" id="655863.F0XB58"/>
<dbReference type="PANTHER" id="PTHR28037:SF1">
    <property type="entry name" value="ALCOHOL O-ACETYLTRANSFERASE 1-RELATED"/>
    <property type="match status" value="1"/>
</dbReference>
<proteinExistence type="predicted"/>
<dbReference type="Pfam" id="PF07247">
    <property type="entry name" value="AATase"/>
    <property type="match status" value="1"/>
</dbReference>
<dbReference type="InterPro" id="IPR010828">
    <property type="entry name" value="Atf2/Sli1-like"/>
</dbReference>
<dbReference type="InterPro" id="IPR052058">
    <property type="entry name" value="Alcohol_O-acetyltransferase"/>
</dbReference>
<dbReference type="Proteomes" id="UP000007796">
    <property type="component" value="Unassembled WGS sequence"/>
</dbReference>
<dbReference type="AlphaFoldDB" id="F0XB58"/>
<reference evidence="1 2" key="1">
    <citation type="journal article" date="2011" name="Proc. Natl. Acad. Sci. U.S.A.">
        <title>Genome and transcriptome analyses of the mountain pine beetle-fungal symbiont Grosmannia clavigera, a lodgepole pine pathogen.</title>
        <authorList>
            <person name="DiGuistini S."/>
            <person name="Wang Y."/>
            <person name="Liao N.Y."/>
            <person name="Taylor G."/>
            <person name="Tanguay P."/>
            <person name="Feau N."/>
            <person name="Henrissat B."/>
            <person name="Chan S.K."/>
            <person name="Hesse-Orce U."/>
            <person name="Alamouti S.M."/>
            <person name="Tsui C.K.M."/>
            <person name="Docking R.T."/>
            <person name="Levasseur A."/>
            <person name="Haridas S."/>
            <person name="Robertson G."/>
            <person name="Birol I."/>
            <person name="Holt R.A."/>
            <person name="Marra M.A."/>
            <person name="Hamelin R.C."/>
            <person name="Hirst M."/>
            <person name="Jones S.J.M."/>
            <person name="Bohlmann J."/>
            <person name="Breuil C."/>
        </authorList>
    </citation>
    <scope>NUCLEOTIDE SEQUENCE [LARGE SCALE GENOMIC DNA]</scope>
    <source>
        <strain evidence="2">kw1407 / UAMH 11150</strain>
    </source>
</reference>
<dbReference type="OrthoDB" id="2150604at2759"/>
<dbReference type="InParanoid" id="F0XB58"/>
<name>F0XB58_GROCL</name>
<gene>
    <name evidence="1" type="ORF">CMQ_5230</name>
</gene>
<accession>F0XB58</accession>
<dbReference type="HOGENOM" id="CLU_1343384_0_0_1"/>